<gene>
    <name evidence="1" type="ORF">M9H77_01795</name>
</gene>
<dbReference type="EMBL" id="CM044701">
    <property type="protein sequence ID" value="KAI5680568.1"/>
    <property type="molecule type" value="Genomic_DNA"/>
</dbReference>
<comment type="caution">
    <text evidence="1">The sequence shown here is derived from an EMBL/GenBank/DDBJ whole genome shotgun (WGS) entry which is preliminary data.</text>
</comment>
<protein>
    <submittedName>
        <fullName evidence="1">Uncharacterized protein</fullName>
    </submittedName>
</protein>
<sequence length="137" mass="16199">MHRSGTAYNVRILVWLDQYYVRHRIMLCDKTATLWRVRRDLKLRLRVWWLWNRALIKCLAGTDYEMPELASDDLVIIRSELYPWSPTYALHVLLNSNVEVVLMTNKGAVKIGPRKEKELDPVEGLIYFKISVENKPN</sequence>
<name>A0ACC0C701_CATRO</name>
<dbReference type="Proteomes" id="UP001060085">
    <property type="component" value="Linkage Group LG01"/>
</dbReference>
<keyword evidence="2" id="KW-1185">Reference proteome</keyword>
<organism evidence="1 2">
    <name type="scientific">Catharanthus roseus</name>
    <name type="common">Madagascar periwinkle</name>
    <name type="synonym">Vinca rosea</name>
    <dbReference type="NCBI Taxonomy" id="4058"/>
    <lineage>
        <taxon>Eukaryota</taxon>
        <taxon>Viridiplantae</taxon>
        <taxon>Streptophyta</taxon>
        <taxon>Embryophyta</taxon>
        <taxon>Tracheophyta</taxon>
        <taxon>Spermatophyta</taxon>
        <taxon>Magnoliopsida</taxon>
        <taxon>eudicotyledons</taxon>
        <taxon>Gunneridae</taxon>
        <taxon>Pentapetalae</taxon>
        <taxon>asterids</taxon>
        <taxon>lamiids</taxon>
        <taxon>Gentianales</taxon>
        <taxon>Apocynaceae</taxon>
        <taxon>Rauvolfioideae</taxon>
        <taxon>Vinceae</taxon>
        <taxon>Catharanthinae</taxon>
        <taxon>Catharanthus</taxon>
    </lineage>
</organism>
<proteinExistence type="predicted"/>
<evidence type="ECO:0000313" key="1">
    <source>
        <dbReference type="EMBL" id="KAI5680568.1"/>
    </source>
</evidence>
<accession>A0ACC0C701</accession>
<reference evidence="2" key="1">
    <citation type="journal article" date="2023" name="Nat. Plants">
        <title>Single-cell RNA sequencing provides a high-resolution roadmap for understanding the multicellular compartmentation of specialized metabolism.</title>
        <authorList>
            <person name="Sun S."/>
            <person name="Shen X."/>
            <person name="Li Y."/>
            <person name="Li Y."/>
            <person name="Wang S."/>
            <person name="Li R."/>
            <person name="Zhang H."/>
            <person name="Shen G."/>
            <person name="Guo B."/>
            <person name="Wei J."/>
            <person name="Xu J."/>
            <person name="St-Pierre B."/>
            <person name="Chen S."/>
            <person name="Sun C."/>
        </authorList>
    </citation>
    <scope>NUCLEOTIDE SEQUENCE [LARGE SCALE GENOMIC DNA]</scope>
</reference>
<evidence type="ECO:0000313" key="2">
    <source>
        <dbReference type="Proteomes" id="UP001060085"/>
    </source>
</evidence>